<dbReference type="AlphaFoldDB" id="A0A1T4X8N9"/>
<protein>
    <submittedName>
        <fullName evidence="1">Uncharacterized protein</fullName>
    </submittedName>
</protein>
<organism evidence="1 2">
    <name type="scientific">Thiothrix eikelboomii</name>
    <dbReference type="NCBI Taxonomy" id="92487"/>
    <lineage>
        <taxon>Bacteria</taxon>
        <taxon>Pseudomonadati</taxon>
        <taxon>Pseudomonadota</taxon>
        <taxon>Gammaproteobacteria</taxon>
        <taxon>Thiotrichales</taxon>
        <taxon>Thiotrichaceae</taxon>
        <taxon>Thiothrix</taxon>
    </lineage>
</organism>
<dbReference type="EMBL" id="FUYB01000013">
    <property type="protein sequence ID" value="SKA85251.1"/>
    <property type="molecule type" value="Genomic_DNA"/>
</dbReference>
<accession>A0A1T4X8N9</accession>
<evidence type="ECO:0000313" key="2">
    <source>
        <dbReference type="Proteomes" id="UP000190460"/>
    </source>
</evidence>
<proteinExistence type="predicted"/>
<sequence length="64" mass="7759">MNERKQALIQEMLEMQKKFTAYEKSGEFNAEAYYVGEWKEYRDHYTELAAEVREIASKEANFWK</sequence>
<dbReference type="OrthoDB" id="5785228at2"/>
<dbReference type="RefSeq" id="WP_078923053.1">
    <property type="nucleotide sequence ID" value="NZ_FUYB01000013.1"/>
</dbReference>
<gene>
    <name evidence="1" type="ORF">SAMN02745130_02597</name>
</gene>
<reference evidence="1 2" key="1">
    <citation type="submission" date="2017-02" db="EMBL/GenBank/DDBJ databases">
        <authorList>
            <person name="Peterson S.W."/>
        </authorList>
    </citation>
    <scope>NUCLEOTIDE SEQUENCE [LARGE SCALE GENOMIC DNA]</scope>
    <source>
        <strain evidence="1 2">ATCC 49788</strain>
    </source>
</reference>
<keyword evidence="2" id="KW-1185">Reference proteome</keyword>
<name>A0A1T4X8N9_9GAMM</name>
<evidence type="ECO:0000313" key="1">
    <source>
        <dbReference type="EMBL" id="SKA85251.1"/>
    </source>
</evidence>
<dbReference type="Proteomes" id="UP000190460">
    <property type="component" value="Unassembled WGS sequence"/>
</dbReference>